<accession>A0A644X2V4</accession>
<protein>
    <submittedName>
        <fullName evidence="2">Uncharacterized protein</fullName>
    </submittedName>
</protein>
<comment type="caution">
    <text evidence="2">The sequence shown here is derived from an EMBL/GenBank/DDBJ whole genome shotgun (WGS) entry which is preliminary data.</text>
</comment>
<evidence type="ECO:0000256" key="1">
    <source>
        <dbReference type="SAM" id="MobiDB-lite"/>
    </source>
</evidence>
<name>A0A644X2V4_9ZZZZ</name>
<proteinExistence type="predicted"/>
<dbReference type="EMBL" id="VSSQ01001698">
    <property type="protein sequence ID" value="MPM10480.1"/>
    <property type="molecule type" value="Genomic_DNA"/>
</dbReference>
<feature type="compositionally biased region" description="Basic and acidic residues" evidence="1">
    <location>
        <begin position="281"/>
        <end position="292"/>
    </location>
</feature>
<feature type="compositionally biased region" description="Basic and acidic residues" evidence="1">
    <location>
        <begin position="317"/>
        <end position="327"/>
    </location>
</feature>
<feature type="region of interest" description="Disordered" evidence="1">
    <location>
        <begin position="281"/>
        <end position="327"/>
    </location>
</feature>
<reference evidence="2" key="1">
    <citation type="submission" date="2019-08" db="EMBL/GenBank/DDBJ databases">
        <authorList>
            <person name="Kucharzyk K."/>
            <person name="Murdoch R.W."/>
            <person name="Higgins S."/>
            <person name="Loffler F."/>
        </authorList>
    </citation>
    <scope>NUCLEOTIDE SEQUENCE</scope>
</reference>
<sequence>MLARYFAGRLLRQRLDGLVFSQVGVELRLVGVALGLDDLVDHVHENRNVHRQRERTEHGVDYGVVGGLHHLDARILEGRERLGKHAPDGQRLRAVLQPRALAEREGAKRRRKEQRKTRVERVRRDAVVGIGEVPDVVGDDPEPEHVRPEHVAAGVELRLFADHDAEPARDGDDVEDARGSVEEVPNAAGNARDFAFDGAGERVPILRANLEVAHAGFKDVDREDQRREEQSDLVVRKPPGDFAGELILFLDVPDAPKADAARGGGVDFHQVEPVGVGLFLEHREPQHGEHGGQNHKAQKPGPFPAAREFVKRKQRRENRQPDAPDYN</sequence>
<evidence type="ECO:0000313" key="2">
    <source>
        <dbReference type="EMBL" id="MPM10480.1"/>
    </source>
</evidence>
<dbReference type="AlphaFoldDB" id="A0A644X2V4"/>
<gene>
    <name evidence="2" type="ORF">SDC9_56812</name>
</gene>
<organism evidence="2">
    <name type="scientific">bioreactor metagenome</name>
    <dbReference type="NCBI Taxonomy" id="1076179"/>
    <lineage>
        <taxon>unclassified sequences</taxon>
        <taxon>metagenomes</taxon>
        <taxon>ecological metagenomes</taxon>
    </lineage>
</organism>